<evidence type="ECO:0000256" key="1">
    <source>
        <dbReference type="ARBA" id="ARBA00000085"/>
    </source>
</evidence>
<evidence type="ECO:0000256" key="4">
    <source>
        <dbReference type="ARBA" id="ARBA00022553"/>
    </source>
</evidence>
<dbReference type="CDD" id="cd00082">
    <property type="entry name" value="HisKA"/>
    <property type="match status" value="1"/>
</dbReference>
<dbReference type="PRINTS" id="PR00344">
    <property type="entry name" value="BCTRLSENSOR"/>
</dbReference>
<name>A0A2U2B7U5_9BACT</name>
<evidence type="ECO:0000313" key="15">
    <source>
        <dbReference type="Proteomes" id="UP000244956"/>
    </source>
</evidence>
<dbReference type="GO" id="GO:0000155">
    <property type="term" value="F:phosphorelay sensor kinase activity"/>
    <property type="evidence" value="ECO:0007669"/>
    <property type="project" value="InterPro"/>
</dbReference>
<dbReference type="Pfam" id="PF00512">
    <property type="entry name" value="HisKA"/>
    <property type="match status" value="1"/>
</dbReference>
<evidence type="ECO:0000256" key="6">
    <source>
        <dbReference type="ARBA" id="ARBA00022692"/>
    </source>
</evidence>
<dbReference type="InterPro" id="IPR011110">
    <property type="entry name" value="Reg_prop"/>
</dbReference>
<dbReference type="Gene3D" id="2.60.40.10">
    <property type="entry name" value="Immunoglobulins"/>
    <property type="match status" value="1"/>
</dbReference>
<evidence type="ECO:0000256" key="9">
    <source>
        <dbReference type="ARBA" id="ARBA00022840"/>
    </source>
</evidence>
<protein>
    <recommendedName>
        <fullName evidence="3">histidine kinase</fullName>
        <ecNumber evidence="3">2.7.13.3</ecNumber>
    </recommendedName>
</protein>
<dbReference type="InterPro" id="IPR003594">
    <property type="entry name" value="HATPase_dom"/>
</dbReference>
<evidence type="ECO:0000313" key="14">
    <source>
        <dbReference type="EMBL" id="PWD99116.1"/>
    </source>
</evidence>
<dbReference type="SUPFAM" id="SSF55874">
    <property type="entry name" value="ATPase domain of HSP90 chaperone/DNA topoisomerase II/histidine kinase"/>
    <property type="match status" value="1"/>
</dbReference>
<dbReference type="PROSITE" id="PS50109">
    <property type="entry name" value="HIS_KIN"/>
    <property type="match status" value="1"/>
</dbReference>
<dbReference type="SMART" id="SM00387">
    <property type="entry name" value="HATPase_c"/>
    <property type="match status" value="1"/>
</dbReference>
<evidence type="ECO:0000256" key="12">
    <source>
        <dbReference type="SAM" id="Phobius"/>
    </source>
</evidence>
<evidence type="ECO:0000256" key="7">
    <source>
        <dbReference type="ARBA" id="ARBA00022741"/>
    </source>
</evidence>
<dbReference type="InterPro" id="IPR004358">
    <property type="entry name" value="Sig_transdc_His_kin-like_C"/>
</dbReference>
<keyword evidence="7" id="KW-0547">Nucleotide-binding</keyword>
<dbReference type="SUPFAM" id="SSF63829">
    <property type="entry name" value="Calcium-dependent phosphotriesterase"/>
    <property type="match status" value="1"/>
</dbReference>
<evidence type="ECO:0000256" key="3">
    <source>
        <dbReference type="ARBA" id="ARBA00012438"/>
    </source>
</evidence>
<dbReference type="InterPro" id="IPR036097">
    <property type="entry name" value="HisK_dim/P_sf"/>
</dbReference>
<reference evidence="14 15" key="1">
    <citation type="submission" date="2018-05" db="EMBL/GenBank/DDBJ databases">
        <title>Marinilabilia rubrum sp. nov., isolated from saltern sediment.</title>
        <authorList>
            <person name="Zhang R."/>
        </authorList>
    </citation>
    <scope>NUCLEOTIDE SEQUENCE [LARGE SCALE GENOMIC DNA]</scope>
    <source>
        <strain evidence="14 15">WTE16</strain>
    </source>
</reference>
<dbReference type="InterPro" id="IPR003661">
    <property type="entry name" value="HisK_dim/P_dom"/>
</dbReference>
<dbReference type="InterPro" id="IPR005467">
    <property type="entry name" value="His_kinase_dom"/>
</dbReference>
<dbReference type="Proteomes" id="UP000244956">
    <property type="component" value="Unassembled WGS sequence"/>
</dbReference>
<keyword evidence="11 12" id="KW-0472">Membrane</keyword>
<dbReference type="InterPro" id="IPR011044">
    <property type="entry name" value="Quino_amine_DH_bsu"/>
</dbReference>
<dbReference type="Gene3D" id="2.130.10.10">
    <property type="entry name" value="YVTN repeat-like/Quinoprotein amine dehydrogenase"/>
    <property type="match status" value="2"/>
</dbReference>
<keyword evidence="9" id="KW-0067">ATP-binding</keyword>
<evidence type="ECO:0000256" key="10">
    <source>
        <dbReference type="ARBA" id="ARBA00022989"/>
    </source>
</evidence>
<dbReference type="InterPro" id="IPR036890">
    <property type="entry name" value="HATPase_C_sf"/>
</dbReference>
<evidence type="ECO:0000259" key="13">
    <source>
        <dbReference type="PROSITE" id="PS50109"/>
    </source>
</evidence>
<keyword evidence="4" id="KW-0597">Phosphoprotein</keyword>
<comment type="subcellular location">
    <subcellularLocation>
        <location evidence="2">Membrane</location>
    </subcellularLocation>
</comment>
<feature type="domain" description="Histidine kinase" evidence="13">
    <location>
        <begin position="889"/>
        <end position="1126"/>
    </location>
</feature>
<dbReference type="SUPFAM" id="SSF47384">
    <property type="entry name" value="Homodimeric domain of signal transducing histidine kinase"/>
    <property type="match status" value="1"/>
</dbReference>
<proteinExistence type="predicted"/>
<dbReference type="CDD" id="cd16922">
    <property type="entry name" value="HATPase_EvgS-ArcB-TorS-like"/>
    <property type="match status" value="1"/>
</dbReference>
<keyword evidence="6 12" id="KW-0812">Transmembrane</keyword>
<feature type="transmembrane region" description="Helical" evidence="12">
    <location>
        <begin position="788"/>
        <end position="807"/>
    </location>
</feature>
<dbReference type="OrthoDB" id="1109455at2"/>
<dbReference type="FunFam" id="1.10.287.130:FF:000004">
    <property type="entry name" value="Ethylene receptor 1"/>
    <property type="match status" value="1"/>
</dbReference>
<dbReference type="InterPro" id="IPR015943">
    <property type="entry name" value="WD40/YVTN_repeat-like_dom_sf"/>
</dbReference>
<dbReference type="InterPro" id="IPR013783">
    <property type="entry name" value="Ig-like_fold"/>
</dbReference>
<dbReference type="PANTHER" id="PTHR43547:SF2">
    <property type="entry name" value="HYBRID SIGNAL TRANSDUCTION HISTIDINE KINASE C"/>
    <property type="match status" value="1"/>
</dbReference>
<accession>A0A2U2B7U5</accession>
<dbReference type="Pfam" id="PF07494">
    <property type="entry name" value="Reg_prop"/>
    <property type="match status" value="2"/>
</dbReference>
<keyword evidence="15" id="KW-1185">Reference proteome</keyword>
<keyword evidence="10 12" id="KW-1133">Transmembrane helix</keyword>
<gene>
    <name evidence="14" type="ORF">DDZ16_12465</name>
</gene>
<evidence type="ECO:0000256" key="8">
    <source>
        <dbReference type="ARBA" id="ARBA00022777"/>
    </source>
</evidence>
<organism evidence="14 15">
    <name type="scientific">Marinilabilia rubra</name>
    <dbReference type="NCBI Taxonomy" id="2162893"/>
    <lineage>
        <taxon>Bacteria</taxon>
        <taxon>Pseudomonadati</taxon>
        <taxon>Bacteroidota</taxon>
        <taxon>Bacteroidia</taxon>
        <taxon>Marinilabiliales</taxon>
        <taxon>Marinilabiliaceae</taxon>
        <taxon>Marinilabilia</taxon>
    </lineage>
</organism>
<dbReference type="InterPro" id="IPR011123">
    <property type="entry name" value="Y_Y_Y"/>
</dbReference>
<dbReference type="GO" id="GO:0005524">
    <property type="term" value="F:ATP binding"/>
    <property type="evidence" value="ECO:0007669"/>
    <property type="project" value="UniProtKB-KW"/>
</dbReference>
<comment type="catalytic activity">
    <reaction evidence="1">
        <text>ATP + protein L-histidine = ADP + protein N-phospho-L-histidine.</text>
        <dbReference type="EC" id="2.7.13.3"/>
    </reaction>
</comment>
<comment type="caution">
    <text evidence="14">The sequence shown here is derived from an EMBL/GenBank/DDBJ whole genome shotgun (WGS) entry which is preliminary data.</text>
</comment>
<dbReference type="AlphaFoldDB" id="A0A2U2B7U5"/>
<keyword evidence="5" id="KW-0808">Transferase</keyword>
<evidence type="ECO:0000256" key="11">
    <source>
        <dbReference type="ARBA" id="ARBA00023136"/>
    </source>
</evidence>
<evidence type="ECO:0000256" key="2">
    <source>
        <dbReference type="ARBA" id="ARBA00004370"/>
    </source>
</evidence>
<dbReference type="SMART" id="SM00388">
    <property type="entry name" value="HisKA"/>
    <property type="match status" value="1"/>
</dbReference>
<keyword evidence="8 14" id="KW-0418">Kinase</keyword>
<dbReference type="Pfam" id="PF02518">
    <property type="entry name" value="HATPase_c"/>
    <property type="match status" value="1"/>
</dbReference>
<dbReference type="EMBL" id="QEWP01000009">
    <property type="protein sequence ID" value="PWD99116.1"/>
    <property type="molecule type" value="Genomic_DNA"/>
</dbReference>
<sequence length="1131" mass="128656">MLFTFLVSKSQNNNGPVHFENLSRANGLVQSNISSITCDHRGFVWFGSSDGLYEWDGLSLSIYTSEKGDSLSLSDDNISCLHPDPNQKGLWIGTVFGGINYFDYDKKEFHSFLPSINNENGVKNYLNNIRSLCKINDSTLLIGTKAQGLIKLIIKGKKIKSLERISTSADELNFRVYKIKKINTQIFVGSSRGLLILTEEGKLTEHYSPFTFSKNSRTLFKDFTTLPSGQIVLASVNNLWYWNQKNNSASILAMDESISNITCLSTDHKGRLWIGTISEGLYSFDTKKRKLRHYTSDYQNTHNSGLINNQVNDLVFYKHQPFLMIATPTGISSIDFNRYLFKSYDIQKLSEASNTSVFFQLKHPDNTRWFWTLDGLYRQSQPDQEFQKVLHSDIGKRVNLINKGIVENRTIWFATSNGLLEMRENQKMGKWHFFEHPDLPAKKLNDFGSLKADENGMIWLASRAGLVVFDTTDNNYTVYPFPLNEWGLDIVPVTDLVLTNNREACWIGSKSEFLIKFDRKTKEYYQVPAWVEATDSTRHSKANYVLSMVTDEDNRLWLATYGNGLLYMNPDSPQLQDVFAKSTLAGNTYALTFGSDSSLWISTDYGITQLNPKTEKMMEFGLDEGTFCQEFNEGAVFQTSEGEILMGGMNGFIEFDPHKIKLNKYIPPVYITSYSIGSSNVTIGGQVLRDVESVKSKEIEIPYGKDIISFEASVLNFSHPLKNQISWKLEGFDEKWSNAPSYHVITYSNLPPGNYRLRVRGANNHEVWNSEGDYLDIIVKAPFHLQPWFPWLIGGLILVLIVLVYWLQTRLLQRQKTLLSKMVRERTKSLQEAYSELKKSQQKVMVQNQELEMHRHDLKKLVAERTADLEKAKKKAEESDRLKTAFLANLSHEIRTPMNAIVGFSTLLSNIDLSDEDKDEFVKMIQQSGDNLLALINDIIDISRVETGQMILHKEEFILGPFLQEIIKTLKMQPQKKSQVSINLDVPEHLFNQPLKTDKQRLNQVITNLMGNGMKFTADGQVKLSLEALKGSELLSFIPWFEVESIPEDVLLFIVEDTGIGISEKNQKNIFQPFSRVENSGESIYGGMGLGLSIVKSILPPLGGDITLKSRQGEGTTFYFYLPVNNNLPDS</sequence>
<dbReference type="GO" id="GO:0016020">
    <property type="term" value="C:membrane"/>
    <property type="evidence" value="ECO:0007669"/>
    <property type="project" value="UniProtKB-SubCell"/>
</dbReference>
<dbReference type="EC" id="2.7.13.3" evidence="3"/>
<dbReference type="SUPFAM" id="SSF50969">
    <property type="entry name" value="YVTN repeat-like/Quinoprotein amine dehydrogenase"/>
    <property type="match status" value="1"/>
</dbReference>
<dbReference type="Gene3D" id="3.30.565.10">
    <property type="entry name" value="Histidine kinase-like ATPase, C-terminal domain"/>
    <property type="match status" value="1"/>
</dbReference>
<dbReference type="PANTHER" id="PTHR43547">
    <property type="entry name" value="TWO-COMPONENT HISTIDINE KINASE"/>
    <property type="match status" value="1"/>
</dbReference>
<dbReference type="Pfam" id="PF07495">
    <property type="entry name" value="Y_Y_Y"/>
    <property type="match status" value="1"/>
</dbReference>
<dbReference type="Gene3D" id="1.10.287.130">
    <property type="match status" value="1"/>
</dbReference>
<evidence type="ECO:0000256" key="5">
    <source>
        <dbReference type="ARBA" id="ARBA00022679"/>
    </source>
</evidence>